<dbReference type="InterPro" id="IPR029154">
    <property type="entry name" value="HIBADH-like_NADP-bd"/>
</dbReference>
<sequence length="260" mass="26659">MDIGFVGVGVQGAPMVERILGAGFPTTVWARREASTRPFAGRARIAAGAAELGASCDVVGVCVWDDDDVREVVAGRDGLLDGVRPGTVIAVHSTTSPELCRELGAAALDRGCTVVDAPVSGGAERARLGTLVVMVGGDDESVARCRPVFETFGSTIVSTGPLGSGQTVKLINNALFAAQLSLAVDAFRLAEEAGIGKATLGECLSEGSGSSRALRFHAQRVLVEDGPFAPSPIFRKDVELCAGLPGFAGSALLAAARRPL</sequence>
<dbReference type="PANTHER" id="PTHR43060">
    <property type="entry name" value="3-HYDROXYISOBUTYRATE DEHYDROGENASE-LIKE 1, MITOCHONDRIAL-RELATED"/>
    <property type="match status" value="1"/>
</dbReference>
<name>A0ABN2N3C0_9PSEU</name>
<dbReference type="Proteomes" id="UP001500449">
    <property type="component" value="Unassembled WGS sequence"/>
</dbReference>
<feature type="domain" description="6-phosphogluconate dehydrogenase NADP-binding" evidence="4">
    <location>
        <begin position="2"/>
        <end position="159"/>
    </location>
</feature>
<gene>
    <name evidence="6" type="ORF">GCM10009836_33360</name>
</gene>
<evidence type="ECO:0000256" key="3">
    <source>
        <dbReference type="ARBA" id="ARBA00023027"/>
    </source>
</evidence>
<organism evidence="6 7">
    <name type="scientific">Pseudonocardia ailaonensis</name>
    <dbReference type="NCBI Taxonomy" id="367279"/>
    <lineage>
        <taxon>Bacteria</taxon>
        <taxon>Bacillati</taxon>
        <taxon>Actinomycetota</taxon>
        <taxon>Actinomycetes</taxon>
        <taxon>Pseudonocardiales</taxon>
        <taxon>Pseudonocardiaceae</taxon>
        <taxon>Pseudonocardia</taxon>
    </lineage>
</organism>
<dbReference type="PANTHER" id="PTHR43060:SF15">
    <property type="entry name" value="3-HYDROXYISOBUTYRATE DEHYDROGENASE-LIKE 1, MITOCHONDRIAL-RELATED"/>
    <property type="match status" value="1"/>
</dbReference>
<evidence type="ECO:0000256" key="2">
    <source>
        <dbReference type="ARBA" id="ARBA00023002"/>
    </source>
</evidence>
<dbReference type="Pfam" id="PF03446">
    <property type="entry name" value="NAD_binding_2"/>
    <property type="match status" value="1"/>
</dbReference>
<dbReference type="InterPro" id="IPR006115">
    <property type="entry name" value="6PGDH_NADP-bd"/>
</dbReference>
<feature type="domain" description="3-hydroxyisobutyrate dehydrogenase-like NAD-binding" evidence="5">
    <location>
        <begin position="163"/>
        <end position="241"/>
    </location>
</feature>
<dbReference type="InterPro" id="IPR013328">
    <property type="entry name" value="6PGD_dom2"/>
</dbReference>
<comment type="caution">
    <text evidence="6">The sequence shown here is derived from an EMBL/GenBank/DDBJ whole genome shotgun (WGS) entry which is preliminary data.</text>
</comment>
<dbReference type="EMBL" id="BAAAQK010000009">
    <property type="protein sequence ID" value="GAA1850764.1"/>
    <property type="molecule type" value="Genomic_DNA"/>
</dbReference>
<evidence type="ECO:0000313" key="6">
    <source>
        <dbReference type="EMBL" id="GAA1850764.1"/>
    </source>
</evidence>
<dbReference type="InterPro" id="IPR008927">
    <property type="entry name" value="6-PGluconate_DH-like_C_sf"/>
</dbReference>
<accession>A0ABN2N3C0</accession>
<evidence type="ECO:0000313" key="7">
    <source>
        <dbReference type="Proteomes" id="UP001500449"/>
    </source>
</evidence>
<dbReference type="RefSeq" id="WP_344417562.1">
    <property type="nucleotide sequence ID" value="NZ_BAAAQK010000009.1"/>
</dbReference>
<keyword evidence="2" id="KW-0560">Oxidoreductase</keyword>
<dbReference type="InterPro" id="IPR015815">
    <property type="entry name" value="HIBADH-related"/>
</dbReference>
<proteinExistence type="inferred from homology"/>
<dbReference type="SUPFAM" id="SSF48179">
    <property type="entry name" value="6-phosphogluconate dehydrogenase C-terminal domain-like"/>
    <property type="match status" value="1"/>
</dbReference>
<keyword evidence="3" id="KW-0520">NAD</keyword>
<dbReference type="PIRSF" id="PIRSF000103">
    <property type="entry name" value="HIBADH"/>
    <property type="match status" value="1"/>
</dbReference>
<evidence type="ECO:0000256" key="1">
    <source>
        <dbReference type="ARBA" id="ARBA00009080"/>
    </source>
</evidence>
<keyword evidence="7" id="KW-1185">Reference proteome</keyword>
<protein>
    <submittedName>
        <fullName evidence="6">NAD(P)-dependent oxidoreductase</fullName>
    </submittedName>
</protein>
<dbReference type="InterPro" id="IPR036291">
    <property type="entry name" value="NAD(P)-bd_dom_sf"/>
</dbReference>
<comment type="similarity">
    <text evidence="1">Belongs to the HIBADH-related family.</text>
</comment>
<dbReference type="Pfam" id="PF14833">
    <property type="entry name" value="NAD_binding_11"/>
    <property type="match status" value="1"/>
</dbReference>
<reference evidence="6 7" key="1">
    <citation type="journal article" date="2019" name="Int. J. Syst. Evol. Microbiol.">
        <title>The Global Catalogue of Microorganisms (GCM) 10K type strain sequencing project: providing services to taxonomists for standard genome sequencing and annotation.</title>
        <authorList>
            <consortium name="The Broad Institute Genomics Platform"/>
            <consortium name="The Broad Institute Genome Sequencing Center for Infectious Disease"/>
            <person name="Wu L."/>
            <person name="Ma J."/>
        </authorList>
    </citation>
    <scope>NUCLEOTIDE SEQUENCE [LARGE SCALE GENOMIC DNA]</scope>
    <source>
        <strain evidence="6 7">JCM 16009</strain>
    </source>
</reference>
<evidence type="ECO:0000259" key="4">
    <source>
        <dbReference type="Pfam" id="PF03446"/>
    </source>
</evidence>
<dbReference type="Gene3D" id="3.40.50.720">
    <property type="entry name" value="NAD(P)-binding Rossmann-like Domain"/>
    <property type="match status" value="1"/>
</dbReference>
<evidence type="ECO:0000259" key="5">
    <source>
        <dbReference type="Pfam" id="PF14833"/>
    </source>
</evidence>
<dbReference type="SUPFAM" id="SSF51735">
    <property type="entry name" value="NAD(P)-binding Rossmann-fold domains"/>
    <property type="match status" value="1"/>
</dbReference>
<dbReference type="Gene3D" id="1.10.1040.10">
    <property type="entry name" value="N-(1-d-carboxylethyl)-l-norvaline Dehydrogenase, domain 2"/>
    <property type="match status" value="1"/>
</dbReference>